<proteinExistence type="predicted"/>
<sequence length="120" mass="13301">MIYSTTRKTFRTRTASDVAYSMYRHDLHGIFKQQDLDDQTSDDDGISDMGELRVGQQPGPVGLDVQGDEVTENEDPSGPAWGDEGKTAGLKIPDKARVDHVHRGGEEDGRQEQECGLHDE</sequence>
<evidence type="ECO:0000313" key="2">
    <source>
        <dbReference type="EMBL" id="RFU30283.1"/>
    </source>
</evidence>
<dbReference type="AlphaFoldDB" id="A0A3E2HAY0"/>
<evidence type="ECO:0000256" key="1">
    <source>
        <dbReference type="SAM" id="MobiDB-lite"/>
    </source>
</evidence>
<name>A0A3E2HAY0_SCYLI</name>
<keyword evidence="3" id="KW-1185">Reference proteome</keyword>
<feature type="compositionally biased region" description="Acidic residues" evidence="1">
    <location>
        <begin position="66"/>
        <end position="75"/>
    </location>
</feature>
<protein>
    <submittedName>
        <fullName evidence="2">Uncharacterized protein</fullName>
    </submittedName>
</protein>
<feature type="compositionally biased region" description="Basic and acidic residues" evidence="1">
    <location>
        <begin position="92"/>
        <end position="120"/>
    </location>
</feature>
<comment type="caution">
    <text evidence="2">The sequence shown here is derived from an EMBL/GenBank/DDBJ whole genome shotgun (WGS) entry which is preliminary data.</text>
</comment>
<gene>
    <name evidence="2" type="ORF">B7463_g6042</name>
</gene>
<feature type="compositionally biased region" description="Acidic residues" evidence="1">
    <location>
        <begin position="36"/>
        <end position="46"/>
    </location>
</feature>
<reference evidence="2 3" key="1">
    <citation type="submission" date="2018-05" db="EMBL/GenBank/DDBJ databases">
        <title>Draft genome sequence of Scytalidium lignicola DSM 105466, a ubiquitous saprotrophic fungus.</title>
        <authorList>
            <person name="Buettner E."/>
            <person name="Gebauer A.M."/>
            <person name="Hofrichter M."/>
            <person name="Liers C."/>
            <person name="Kellner H."/>
        </authorList>
    </citation>
    <scope>NUCLEOTIDE SEQUENCE [LARGE SCALE GENOMIC DNA]</scope>
    <source>
        <strain evidence="2 3">DSM 105466</strain>
    </source>
</reference>
<feature type="region of interest" description="Disordered" evidence="1">
    <location>
        <begin position="32"/>
        <end position="120"/>
    </location>
</feature>
<dbReference type="EMBL" id="NCSJ02000104">
    <property type="protein sequence ID" value="RFU30283.1"/>
    <property type="molecule type" value="Genomic_DNA"/>
</dbReference>
<feature type="non-terminal residue" evidence="2">
    <location>
        <position position="120"/>
    </location>
</feature>
<accession>A0A3E2HAY0</accession>
<organism evidence="2 3">
    <name type="scientific">Scytalidium lignicola</name>
    <name type="common">Hyphomycete</name>
    <dbReference type="NCBI Taxonomy" id="5539"/>
    <lineage>
        <taxon>Eukaryota</taxon>
        <taxon>Fungi</taxon>
        <taxon>Dikarya</taxon>
        <taxon>Ascomycota</taxon>
        <taxon>Pezizomycotina</taxon>
        <taxon>Leotiomycetes</taxon>
        <taxon>Leotiomycetes incertae sedis</taxon>
        <taxon>Scytalidium</taxon>
    </lineage>
</organism>
<dbReference type="Proteomes" id="UP000258309">
    <property type="component" value="Unassembled WGS sequence"/>
</dbReference>
<feature type="non-terminal residue" evidence="2">
    <location>
        <position position="1"/>
    </location>
</feature>
<evidence type="ECO:0000313" key="3">
    <source>
        <dbReference type="Proteomes" id="UP000258309"/>
    </source>
</evidence>